<dbReference type="AlphaFoldDB" id="C2EL16"/>
<feature type="domain" description="HTH marR-type" evidence="4">
    <location>
        <begin position="1"/>
        <end position="135"/>
    </location>
</feature>
<dbReference type="eggNOG" id="COG1846">
    <property type="taxonomic scope" value="Bacteria"/>
</dbReference>
<sequence length="140" mass="16392">MEPVKKLVKQAGVRIDQLREERAKRFGITGVQFSVIDFLANQKNNAASQTAIENEFEIQRSTTTIMLQRMEKRNLIQRIVDPTDKRKKMVQLTEKSLSLVPKIQRTIKNDDLDLLQYFSKEELEITKRVLNFIKKENANE</sequence>
<dbReference type="Pfam" id="PF12802">
    <property type="entry name" value="MarR_2"/>
    <property type="match status" value="1"/>
</dbReference>
<dbReference type="PANTHER" id="PTHR42756:SF1">
    <property type="entry name" value="TRANSCRIPTIONAL REPRESSOR OF EMRAB OPERON"/>
    <property type="match status" value="1"/>
</dbReference>
<gene>
    <name evidence="5" type="ORF">HMPREF0548_0362</name>
</gene>
<dbReference type="HOGENOM" id="CLU_083287_29_2_9"/>
<dbReference type="EMBL" id="ACGU01000015">
    <property type="protein sequence ID" value="EEJ72762.1"/>
    <property type="molecule type" value="Genomic_DNA"/>
</dbReference>
<evidence type="ECO:0000313" key="5">
    <source>
        <dbReference type="EMBL" id="EEJ72762.1"/>
    </source>
</evidence>
<dbReference type="GO" id="GO:0003700">
    <property type="term" value="F:DNA-binding transcription factor activity"/>
    <property type="evidence" value="ECO:0007669"/>
    <property type="project" value="InterPro"/>
</dbReference>
<dbReference type="SMART" id="SM00347">
    <property type="entry name" value="HTH_MARR"/>
    <property type="match status" value="1"/>
</dbReference>
<dbReference type="STRING" id="525365.HMPREF0548_0362"/>
<evidence type="ECO:0000256" key="1">
    <source>
        <dbReference type="ARBA" id="ARBA00023015"/>
    </source>
</evidence>
<dbReference type="InterPro" id="IPR036390">
    <property type="entry name" value="WH_DNA-bd_sf"/>
</dbReference>
<evidence type="ECO:0000259" key="4">
    <source>
        <dbReference type="PROSITE" id="PS50995"/>
    </source>
</evidence>
<evidence type="ECO:0000256" key="3">
    <source>
        <dbReference type="ARBA" id="ARBA00023163"/>
    </source>
</evidence>
<evidence type="ECO:0000313" key="6">
    <source>
        <dbReference type="Proteomes" id="UP000005583"/>
    </source>
</evidence>
<keyword evidence="6" id="KW-1185">Reference proteome</keyword>
<dbReference type="PRINTS" id="PR00598">
    <property type="entry name" value="HTHMARR"/>
</dbReference>
<protein>
    <submittedName>
        <fullName evidence="5">Transcriptional regulator, MarR family</fullName>
    </submittedName>
</protein>
<evidence type="ECO:0000256" key="2">
    <source>
        <dbReference type="ARBA" id="ARBA00023125"/>
    </source>
</evidence>
<dbReference type="SUPFAM" id="SSF46785">
    <property type="entry name" value="Winged helix' DNA-binding domain"/>
    <property type="match status" value="1"/>
</dbReference>
<keyword evidence="1" id="KW-0805">Transcription regulation</keyword>
<dbReference type="InterPro" id="IPR036388">
    <property type="entry name" value="WH-like_DNA-bd_sf"/>
</dbReference>
<dbReference type="Proteomes" id="UP000005583">
    <property type="component" value="Unassembled WGS sequence"/>
</dbReference>
<dbReference type="PROSITE" id="PS50995">
    <property type="entry name" value="HTH_MARR_2"/>
    <property type="match status" value="1"/>
</dbReference>
<reference evidence="5 6" key="1">
    <citation type="submission" date="2009-01" db="EMBL/GenBank/DDBJ databases">
        <authorList>
            <person name="Qin X."/>
            <person name="Bachman B."/>
            <person name="Battles P."/>
            <person name="Bell A."/>
            <person name="Bess C."/>
            <person name="Bickham C."/>
            <person name="Chaboub L."/>
            <person name="Chen D."/>
            <person name="Coyle M."/>
            <person name="Deiros D.R."/>
            <person name="Dinh H."/>
            <person name="Forbes L."/>
            <person name="Fowler G."/>
            <person name="Francisco L."/>
            <person name="Fu Q."/>
            <person name="Gubbala S."/>
            <person name="Hale W."/>
            <person name="Han Y."/>
            <person name="Hemphill L."/>
            <person name="Highlander S.K."/>
            <person name="Hirani K."/>
            <person name="Hogues M."/>
            <person name="Jackson L."/>
            <person name="Jakkamsetti A."/>
            <person name="Javaid M."/>
            <person name="Jiang H."/>
            <person name="Korchina V."/>
            <person name="Kovar C."/>
            <person name="Lara F."/>
            <person name="Lee S."/>
            <person name="Mata R."/>
            <person name="Mathew T."/>
            <person name="Moen C."/>
            <person name="Morales K."/>
            <person name="Munidasa M."/>
            <person name="Nazareth L."/>
            <person name="Ngo R."/>
            <person name="Nguyen L."/>
            <person name="Okwuonu G."/>
            <person name="Ongeri F."/>
            <person name="Patil S."/>
            <person name="Petrosino J."/>
            <person name="Pham C."/>
            <person name="Pham P."/>
            <person name="Pu L.-L."/>
            <person name="Puazo M."/>
            <person name="Raj R."/>
            <person name="Reid J."/>
            <person name="Rouhana J."/>
            <person name="Saada N."/>
            <person name="Shang Y."/>
            <person name="Simmons D."/>
            <person name="Thornton R."/>
            <person name="Warren J."/>
            <person name="Weissenberger G."/>
            <person name="Zhang J."/>
            <person name="Zhang L."/>
            <person name="Zhou C."/>
            <person name="Zhu D."/>
            <person name="Muzny D."/>
            <person name="Worley K."/>
            <person name="Gibbs R."/>
        </authorList>
    </citation>
    <scope>NUCLEOTIDE SEQUENCE [LARGE SCALE GENOMIC DNA]</scope>
    <source>
        <strain evidence="5 6">DSM 16047</strain>
    </source>
</reference>
<dbReference type="InterPro" id="IPR000835">
    <property type="entry name" value="HTH_MarR-typ"/>
</dbReference>
<dbReference type="GO" id="GO:0003677">
    <property type="term" value="F:DNA binding"/>
    <property type="evidence" value="ECO:0007669"/>
    <property type="project" value="UniProtKB-KW"/>
</dbReference>
<accession>C2EL16</accession>
<comment type="caution">
    <text evidence="5">The sequence shown here is derived from an EMBL/GenBank/DDBJ whole genome shotgun (WGS) entry which is preliminary data.</text>
</comment>
<dbReference type="PANTHER" id="PTHR42756">
    <property type="entry name" value="TRANSCRIPTIONAL REGULATOR, MARR"/>
    <property type="match status" value="1"/>
</dbReference>
<name>C2EL16_9LACO</name>
<keyword evidence="3" id="KW-0804">Transcription</keyword>
<dbReference type="PATRIC" id="fig|525365.8.peg.29"/>
<organism evidence="5 6">
    <name type="scientific">Lactobacillus ultunensis DSM 16047</name>
    <dbReference type="NCBI Taxonomy" id="525365"/>
    <lineage>
        <taxon>Bacteria</taxon>
        <taxon>Bacillati</taxon>
        <taxon>Bacillota</taxon>
        <taxon>Bacilli</taxon>
        <taxon>Lactobacillales</taxon>
        <taxon>Lactobacillaceae</taxon>
        <taxon>Lactobacillus</taxon>
    </lineage>
</organism>
<dbReference type="OrthoDB" id="384891at2"/>
<keyword evidence="2" id="KW-0238">DNA-binding</keyword>
<proteinExistence type="predicted"/>
<dbReference type="RefSeq" id="WP_007126550.1">
    <property type="nucleotide sequence ID" value="NZ_AZFO01000001.1"/>
</dbReference>
<dbReference type="Gene3D" id="1.10.10.10">
    <property type="entry name" value="Winged helix-like DNA-binding domain superfamily/Winged helix DNA-binding domain"/>
    <property type="match status" value="1"/>
</dbReference>